<keyword evidence="2" id="KW-1185">Reference proteome</keyword>
<dbReference type="Pfam" id="PF13009">
    <property type="entry name" value="Integrase_2"/>
    <property type="match status" value="1"/>
</dbReference>
<dbReference type="RefSeq" id="WP_058282029.1">
    <property type="nucleotide sequence ID" value="NZ_CYUD01000006.1"/>
</dbReference>
<gene>
    <name evidence="1" type="ORF">RUE5091_02322</name>
</gene>
<sequence>MAAIEVNGCLINSSISNFHHRQNRSTNGLTVGKIVELTKQFESTAEPSLVAELLSTTQNGGILFPLRFAFDFTRGNPHAFRVFAQNIDVFPDGFESVIAYLFETNLSEGTRPYVRRILYALYFSTTVSSVSDISEEVWTTFVLQFKNSDTQWKPSLDFNAQHKRAFSKLAEYLNASFPTKLGYDKPVKVKRLATAGRITGKSVEIIKNPPANLIKWVEILTEYRSGPRLAKTTKYSNGPFLNFASWLDLYPEDVRSDPKVFLSSHRASPSWVDHVVDCGGGTLKGKMVPIVNYIADMVDWFIEENMVLVEGEDRTSYGHPLLTNLERKQFENKAKAVSVGKPTQTTSAFLPRRLVKLVQKILTEDNWAWPKSLQADYFTINVDGSARQVWNPVVAYLIYTMTELPWRKIQVKCLDSGEGDALRYSLESDIWVQNRSAGADYCQRHIQHALDRVGGATPRST</sequence>
<dbReference type="Proteomes" id="UP000051260">
    <property type="component" value="Unassembled WGS sequence"/>
</dbReference>
<dbReference type="InterPro" id="IPR024965">
    <property type="entry name" value="Putative_integrase"/>
</dbReference>
<protein>
    <submittedName>
        <fullName evidence="1">Uncharacterized protein</fullName>
    </submittedName>
</protein>
<dbReference type="STRING" id="1715692.RUE5091_02322"/>
<dbReference type="AlphaFoldDB" id="A0A0P1IAU2"/>
<reference evidence="2" key="1">
    <citation type="submission" date="2015-09" db="EMBL/GenBank/DDBJ databases">
        <authorList>
            <person name="Rodrigo-Torres L."/>
            <person name="Arahal D.R."/>
        </authorList>
    </citation>
    <scope>NUCLEOTIDE SEQUENCE [LARGE SCALE GENOMIC DNA]</scope>
    <source>
        <strain evidence="2">CECT 5091</strain>
    </source>
</reference>
<accession>A0A0P1IAU2</accession>
<proteinExistence type="predicted"/>
<name>A0A0P1IAU2_9RHOB</name>
<organism evidence="1 2">
    <name type="scientific">Ruegeria denitrificans</name>
    <dbReference type="NCBI Taxonomy" id="1715692"/>
    <lineage>
        <taxon>Bacteria</taxon>
        <taxon>Pseudomonadati</taxon>
        <taxon>Pseudomonadota</taxon>
        <taxon>Alphaproteobacteria</taxon>
        <taxon>Rhodobacterales</taxon>
        <taxon>Roseobacteraceae</taxon>
        <taxon>Ruegeria</taxon>
    </lineage>
</organism>
<dbReference type="OrthoDB" id="2077978at2"/>
<dbReference type="EMBL" id="CYUD01000006">
    <property type="protein sequence ID" value="CUK02013.1"/>
    <property type="molecule type" value="Genomic_DNA"/>
</dbReference>
<evidence type="ECO:0000313" key="2">
    <source>
        <dbReference type="Proteomes" id="UP000051260"/>
    </source>
</evidence>
<evidence type="ECO:0000313" key="1">
    <source>
        <dbReference type="EMBL" id="CUK02013.1"/>
    </source>
</evidence>